<accession>A0ABW3MVN0</accession>
<proteinExistence type="predicted"/>
<evidence type="ECO:0000313" key="1">
    <source>
        <dbReference type="EMBL" id="MFD1053469.1"/>
    </source>
</evidence>
<dbReference type="RefSeq" id="WP_386050938.1">
    <property type="nucleotide sequence ID" value="NZ_JBHTKH010000001.1"/>
</dbReference>
<keyword evidence="2" id="KW-1185">Reference proteome</keyword>
<dbReference type="Proteomes" id="UP001597046">
    <property type="component" value="Unassembled WGS sequence"/>
</dbReference>
<protein>
    <submittedName>
        <fullName evidence="1">Uncharacterized protein</fullName>
    </submittedName>
</protein>
<gene>
    <name evidence="1" type="ORF">ACFQ2V_04050</name>
</gene>
<sequence>MQLTELLSRVRAARDDVHAQRTGKVDPALLLAARGVLLQSMERYAAELVRRGLPLPPMLRDDLRLQKAIRDGKSGPSRALRR</sequence>
<comment type="caution">
    <text evidence="1">The sequence shown here is derived from an EMBL/GenBank/DDBJ whole genome shotgun (WGS) entry which is preliminary data.</text>
</comment>
<organism evidence="1 2">
    <name type="scientific">Terrabacter terrigena</name>
    <dbReference type="NCBI Taxonomy" id="574718"/>
    <lineage>
        <taxon>Bacteria</taxon>
        <taxon>Bacillati</taxon>
        <taxon>Actinomycetota</taxon>
        <taxon>Actinomycetes</taxon>
        <taxon>Micrococcales</taxon>
        <taxon>Intrasporangiaceae</taxon>
        <taxon>Terrabacter</taxon>
    </lineage>
</organism>
<name>A0ABW3MVN0_9MICO</name>
<dbReference type="EMBL" id="JBHTKH010000001">
    <property type="protein sequence ID" value="MFD1053469.1"/>
    <property type="molecule type" value="Genomic_DNA"/>
</dbReference>
<reference evidence="2" key="1">
    <citation type="journal article" date="2019" name="Int. J. Syst. Evol. Microbiol.">
        <title>The Global Catalogue of Microorganisms (GCM) 10K type strain sequencing project: providing services to taxonomists for standard genome sequencing and annotation.</title>
        <authorList>
            <consortium name="The Broad Institute Genomics Platform"/>
            <consortium name="The Broad Institute Genome Sequencing Center for Infectious Disease"/>
            <person name="Wu L."/>
            <person name="Ma J."/>
        </authorList>
    </citation>
    <scope>NUCLEOTIDE SEQUENCE [LARGE SCALE GENOMIC DNA]</scope>
    <source>
        <strain evidence="2">CCUG 57508</strain>
    </source>
</reference>
<evidence type="ECO:0000313" key="2">
    <source>
        <dbReference type="Proteomes" id="UP001597046"/>
    </source>
</evidence>